<dbReference type="EMBL" id="CM044703">
    <property type="protein sequence ID" value="KAI5674735.1"/>
    <property type="molecule type" value="Genomic_DNA"/>
</dbReference>
<dbReference type="Proteomes" id="UP001060085">
    <property type="component" value="Linkage Group LG03"/>
</dbReference>
<comment type="caution">
    <text evidence="1">The sequence shown here is derived from an EMBL/GenBank/DDBJ whole genome shotgun (WGS) entry which is preliminary data.</text>
</comment>
<keyword evidence="2" id="KW-1185">Reference proteome</keyword>
<organism evidence="1 2">
    <name type="scientific">Catharanthus roseus</name>
    <name type="common">Madagascar periwinkle</name>
    <name type="synonym">Vinca rosea</name>
    <dbReference type="NCBI Taxonomy" id="4058"/>
    <lineage>
        <taxon>Eukaryota</taxon>
        <taxon>Viridiplantae</taxon>
        <taxon>Streptophyta</taxon>
        <taxon>Embryophyta</taxon>
        <taxon>Tracheophyta</taxon>
        <taxon>Spermatophyta</taxon>
        <taxon>Magnoliopsida</taxon>
        <taxon>eudicotyledons</taxon>
        <taxon>Gunneridae</taxon>
        <taxon>Pentapetalae</taxon>
        <taxon>asterids</taxon>
        <taxon>lamiids</taxon>
        <taxon>Gentianales</taxon>
        <taxon>Apocynaceae</taxon>
        <taxon>Rauvolfioideae</taxon>
        <taxon>Vinceae</taxon>
        <taxon>Catharanthinae</taxon>
        <taxon>Catharanthus</taxon>
    </lineage>
</organism>
<evidence type="ECO:0000313" key="1">
    <source>
        <dbReference type="EMBL" id="KAI5674735.1"/>
    </source>
</evidence>
<sequence>MPAQFVDPIPGQTRAAGGVVGGGAMAPPLSDFNSENGAMALKRSSSPTMDLKKIFLRAMRKSSVKTLFKSKRTRPKTPADLVRYTTLLLSNLDSPVVVSGTKHAEKIAELDMLIREMKLILYGNGECEPVAEACAQLTQEFFKENTLRPLVLGLPKLNLEARKDATRVVANLQRQPVNSRLIASDYLESNLDLMELLISGYEDPVIALHYGGMLRECIRHQVVARYVLKSECMKKFFDYIQLPNFDVAADATATFKELMTRHKSTVAEFLSENYTWFFAEFNSKLLESPNYITRRQAIKLLGDMLLDRSNSAIMVRYVRSKDNLRILMNLLRETSKCIQFDAFHVFKLFVANQNKPPDIINILVANRSKLLRFLSSFKTDKEDGSFEADKAQVVIEITELEPTTVLLLGSSSGDLNKIASCGDIKKIAAYSGQELDKPETKKTASCGELEDICSSSSFEESNKL</sequence>
<accession>A0ACC0BPY3</accession>
<evidence type="ECO:0000313" key="2">
    <source>
        <dbReference type="Proteomes" id="UP001060085"/>
    </source>
</evidence>
<gene>
    <name evidence="1" type="ORF">M9H77_15099</name>
</gene>
<protein>
    <submittedName>
        <fullName evidence="1">Uncharacterized protein</fullName>
    </submittedName>
</protein>
<reference evidence="2" key="1">
    <citation type="journal article" date="2023" name="Nat. Plants">
        <title>Single-cell RNA sequencing provides a high-resolution roadmap for understanding the multicellular compartmentation of specialized metabolism.</title>
        <authorList>
            <person name="Sun S."/>
            <person name="Shen X."/>
            <person name="Li Y."/>
            <person name="Li Y."/>
            <person name="Wang S."/>
            <person name="Li R."/>
            <person name="Zhang H."/>
            <person name="Shen G."/>
            <person name="Guo B."/>
            <person name="Wei J."/>
            <person name="Xu J."/>
            <person name="St-Pierre B."/>
            <person name="Chen S."/>
            <person name="Sun C."/>
        </authorList>
    </citation>
    <scope>NUCLEOTIDE SEQUENCE [LARGE SCALE GENOMIC DNA]</scope>
</reference>
<proteinExistence type="predicted"/>
<name>A0ACC0BPY3_CATRO</name>